<proteinExistence type="predicted"/>
<gene>
    <name evidence="2" type="ORF">GCM10022247_48410</name>
</gene>
<comment type="caution">
    <text evidence="2">The sequence shown here is derived from an EMBL/GenBank/DDBJ whole genome shotgun (WGS) entry which is preliminary data.</text>
</comment>
<evidence type="ECO:0000313" key="3">
    <source>
        <dbReference type="Proteomes" id="UP001501747"/>
    </source>
</evidence>
<dbReference type="InterPro" id="IPR001279">
    <property type="entry name" value="Metallo-B-lactamas"/>
</dbReference>
<dbReference type="Gene3D" id="3.60.15.10">
    <property type="entry name" value="Ribonuclease Z/Hydroxyacylglutathione hydrolase-like"/>
    <property type="match status" value="1"/>
</dbReference>
<dbReference type="PANTHER" id="PTHR43546:SF3">
    <property type="entry name" value="UPF0173 METAL-DEPENDENT HYDROLASE MJ1163"/>
    <property type="match status" value="1"/>
</dbReference>
<evidence type="ECO:0000259" key="1">
    <source>
        <dbReference type="SMART" id="SM00849"/>
    </source>
</evidence>
<dbReference type="InterPro" id="IPR036866">
    <property type="entry name" value="RibonucZ/Hydroxyglut_hydro"/>
</dbReference>
<name>A0ABP7T0E4_9PSEU</name>
<dbReference type="InterPro" id="IPR050114">
    <property type="entry name" value="UPF0173_UPF0282_UlaG_hydrolase"/>
</dbReference>
<feature type="domain" description="Metallo-beta-lactamase" evidence="1">
    <location>
        <begin position="25"/>
        <end position="218"/>
    </location>
</feature>
<dbReference type="EMBL" id="BAABAL010000018">
    <property type="protein sequence ID" value="GAA4019090.1"/>
    <property type="molecule type" value="Genomic_DNA"/>
</dbReference>
<reference evidence="3" key="1">
    <citation type="journal article" date="2019" name="Int. J. Syst. Evol. Microbiol.">
        <title>The Global Catalogue of Microorganisms (GCM) 10K type strain sequencing project: providing services to taxonomists for standard genome sequencing and annotation.</title>
        <authorList>
            <consortium name="The Broad Institute Genomics Platform"/>
            <consortium name="The Broad Institute Genome Sequencing Center for Infectious Disease"/>
            <person name="Wu L."/>
            <person name="Ma J."/>
        </authorList>
    </citation>
    <scope>NUCLEOTIDE SEQUENCE [LARGE SCALE GENOMIC DNA]</scope>
    <source>
        <strain evidence="3">JCM 17342</strain>
    </source>
</reference>
<keyword evidence="3" id="KW-1185">Reference proteome</keyword>
<dbReference type="Proteomes" id="UP001501747">
    <property type="component" value="Unassembled WGS sequence"/>
</dbReference>
<sequence length="294" mass="31591">MSLPGTAAAAPAPLSGPGATLRWLGVAGWELSANGRRVLFDPYLSRMEYRVPGGSAINERGRLALRPDLVDRTITEAPELIMVSHGHWDHVADVPHLLARFPAARVVCGRSTAFLLEAWDVPRTRMIVVRGGENLEFGGLSVQVVPSLHSMTAEHAYLLPGELSAKPRPPRTLGELVEGETFAFQVGFGTREVLLFGATNYAERELAGLTPDVLVASMTSWKPVHAYPARLVRALGSPPLTVASHHDDMITSLDSPDLPATINTAGPAAFRTEVAAAGLVTNVHEPTHRKPFTV</sequence>
<dbReference type="SUPFAM" id="SSF56281">
    <property type="entry name" value="Metallo-hydrolase/oxidoreductase"/>
    <property type="match status" value="1"/>
</dbReference>
<dbReference type="PANTHER" id="PTHR43546">
    <property type="entry name" value="UPF0173 METAL-DEPENDENT HYDROLASE MJ1163-RELATED"/>
    <property type="match status" value="1"/>
</dbReference>
<dbReference type="Pfam" id="PF13483">
    <property type="entry name" value="Lactamase_B_3"/>
    <property type="match status" value="1"/>
</dbReference>
<organism evidence="2 3">
    <name type="scientific">Allokutzneria multivorans</name>
    <dbReference type="NCBI Taxonomy" id="1142134"/>
    <lineage>
        <taxon>Bacteria</taxon>
        <taxon>Bacillati</taxon>
        <taxon>Actinomycetota</taxon>
        <taxon>Actinomycetes</taxon>
        <taxon>Pseudonocardiales</taxon>
        <taxon>Pseudonocardiaceae</taxon>
        <taxon>Allokutzneria</taxon>
    </lineage>
</organism>
<accession>A0ABP7T0E4</accession>
<evidence type="ECO:0000313" key="2">
    <source>
        <dbReference type="EMBL" id="GAA4019090.1"/>
    </source>
</evidence>
<dbReference type="SMART" id="SM00849">
    <property type="entry name" value="Lactamase_B"/>
    <property type="match status" value="1"/>
</dbReference>
<protein>
    <recommendedName>
        <fullName evidence="1">Metallo-beta-lactamase domain-containing protein</fullName>
    </recommendedName>
</protein>